<proteinExistence type="predicted"/>
<dbReference type="GO" id="GO:0016747">
    <property type="term" value="F:acyltransferase activity, transferring groups other than amino-acyl groups"/>
    <property type="evidence" value="ECO:0007669"/>
    <property type="project" value="InterPro"/>
</dbReference>
<gene>
    <name evidence="4" type="ORF">FHL15_004121</name>
</gene>
<keyword evidence="2" id="KW-0472">Membrane</keyword>
<dbReference type="AlphaFoldDB" id="A0A553I499"/>
<evidence type="ECO:0000313" key="4">
    <source>
        <dbReference type="EMBL" id="TRX95036.1"/>
    </source>
</evidence>
<dbReference type="OrthoDB" id="5819582at2759"/>
<evidence type="ECO:0000313" key="5">
    <source>
        <dbReference type="Proteomes" id="UP000319160"/>
    </source>
</evidence>
<dbReference type="InterPro" id="IPR002656">
    <property type="entry name" value="Acyl_transf_3_dom"/>
</dbReference>
<dbReference type="PANTHER" id="PTHR23028">
    <property type="entry name" value="ACETYLTRANSFERASE"/>
    <property type="match status" value="1"/>
</dbReference>
<sequence length="553" mass="62607">MSKSPKMIARQDKTVSIHHPKVKEDISISIRTQMDRRIILRLRHLLPFPLSFRLTSHLPGAIRSLFSTIYVLTSTRPRKPAKLHTTSYLDGLRGLAALIICIAHYTEVNHSYLTPWYGVSLDPAKALQPSWIQLPFVRVLFSGRPMVHVFFVISGFALSVNALNAIRARDFAKCHSVLLSAALRRPIRMCGPPVVSMVSVIVFIRVSWLWGILPSLRQRLDDWVAAAYYHVAWPWSSDIDLSSPYNVNLWTIPIELCHSLFLLLMILALSRLRTAARVVFALAFVMYCLRCGKWAAAEFIGGMVLAEAHVASAERDIHQRLPLVNPPAYLSSPRGKKSDTSQTNKRSSTMNAMKTILRVSILAAALFVFGWPNVDSSRTPGFRYLVYLIPRASNPHNPLDAQNFWFAIAAMGIVWSCERLTFVRKTILESRFAQYAGRISFAIYIVHGPVFNLFQDAVLGVPARPEKWIGSKGSGLRGWIGVDTAFNRTLCWAAGFACLYPLVLVAADFFYWLVDEPFMRLAKKIEIWAVSDPDEVLEREMRSRQHAEDKRWA</sequence>
<feature type="transmembrane region" description="Helical" evidence="2">
    <location>
        <begin position="355"/>
        <end position="374"/>
    </location>
</feature>
<evidence type="ECO:0000259" key="3">
    <source>
        <dbReference type="Pfam" id="PF01757"/>
    </source>
</evidence>
<feature type="transmembrane region" description="Helical" evidence="2">
    <location>
        <begin position="250"/>
        <end position="269"/>
    </location>
</feature>
<feature type="transmembrane region" description="Helical" evidence="2">
    <location>
        <begin position="146"/>
        <end position="166"/>
    </location>
</feature>
<dbReference type="Pfam" id="PF01757">
    <property type="entry name" value="Acyl_transf_3"/>
    <property type="match status" value="1"/>
</dbReference>
<comment type="caution">
    <text evidence="4">The sequence shown here is derived from an EMBL/GenBank/DDBJ whole genome shotgun (WGS) entry which is preliminary data.</text>
</comment>
<feature type="region of interest" description="Disordered" evidence="1">
    <location>
        <begin position="324"/>
        <end position="348"/>
    </location>
</feature>
<protein>
    <recommendedName>
        <fullName evidence="3">Acyltransferase 3 domain-containing protein</fullName>
    </recommendedName>
</protein>
<feature type="transmembrane region" description="Helical" evidence="2">
    <location>
        <begin position="404"/>
        <end position="423"/>
    </location>
</feature>
<evidence type="ECO:0000256" key="1">
    <source>
        <dbReference type="SAM" id="MobiDB-lite"/>
    </source>
</evidence>
<evidence type="ECO:0000256" key="2">
    <source>
        <dbReference type="SAM" id="Phobius"/>
    </source>
</evidence>
<dbReference type="InterPro" id="IPR050879">
    <property type="entry name" value="Acyltransferase_3"/>
</dbReference>
<feature type="transmembrane region" description="Helical" evidence="2">
    <location>
        <begin position="492"/>
        <end position="514"/>
    </location>
</feature>
<name>A0A553I499_9PEZI</name>
<dbReference type="STRING" id="2512241.A0A553I499"/>
<feature type="domain" description="Acyltransferase 3" evidence="3">
    <location>
        <begin position="88"/>
        <end position="461"/>
    </location>
</feature>
<keyword evidence="2" id="KW-0812">Transmembrane</keyword>
<keyword evidence="5" id="KW-1185">Reference proteome</keyword>
<keyword evidence="2" id="KW-1133">Transmembrane helix</keyword>
<feature type="transmembrane region" description="Helical" evidence="2">
    <location>
        <begin position="194"/>
        <end position="213"/>
    </location>
</feature>
<accession>A0A553I499</accession>
<dbReference type="PANTHER" id="PTHR23028:SF126">
    <property type="entry name" value="ACYLTRANSFERASE 3 DOMAIN-CONTAINING PROTEIN"/>
    <property type="match status" value="1"/>
</dbReference>
<organism evidence="4 5">
    <name type="scientific">Xylaria flabelliformis</name>
    <dbReference type="NCBI Taxonomy" id="2512241"/>
    <lineage>
        <taxon>Eukaryota</taxon>
        <taxon>Fungi</taxon>
        <taxon>Dikarya</taxon>
        <taxon>Ascomycota</taxon>
        <taxon>Pezizomycotina</taxon>
        <taxon>Sordariomycetes</taxon>
        <taxon>Xylariomycetidae</taxon>
        <taxon>Xylariales</taxon>
        <taxon>Xylariaceae</taxon>
        <taxon>Xylaria</taxon>
    </lineage>
</organism>
<feature type="transmembrane region" description="Helical" evidence="2">
    <location>
        <begin position="435"/>
        <end position="454"/>
    </location>
</feature>
<reference evidence="5" key="1">
    <citation type="submission" date="2019-06" db="EMBL/GenBank/DDBJ databases">
        <title>Draft genome sequence of the griseofulvin-producing fungus Xylaria cubensis strain G536.</title>
        <authorList>
            <person name="Mead M.E."/>
            <person name="Raja H.A."/>
            <person name="Steenwyk J.L."/>
            <person name="Knowles S.L."/>
            <person name="Oberlies N.H."/>
            <person name="Rokas A."/>
        </authorList>
    </citation>
    <scope>NUCLEOTIDE SEQUENCE [LARGE SCALE GENOMIC DNA]</scope>
    <source>
        <strain evidence="5">G536</strain>
    </source>
</reference>
<dbReference type="EMBL" id="VFLP01000018">
    <property type="protein sequence ID" value="TRX95036.1"/>
    <property type="molecule type" value="Genomic_DNA"/>
</dbReference>
<dbReference type="Proteomes" id="UP000319160">
    <property type="component" value="Unassembled WGS sequence"/>
</dbReference>